<comment type="caution">
    <text evidence="3">The sequence shown here is derived from an EMBL/GenBank/DDBJ whole genome shotgun (WGS) entry which is preliminary data.</text>
</comment>
<evidence type="ECO:0000313" key="3">
    <source>
        <dbReference type="EMBL" id="NYH13066.1"/>
    </source>
</evidence>
<evidence type="ECO:0000256" key="2">
    <source>
        <dbReference type="SAM" id="Phobius"/>
    </source>
</evidence>
<keyword evidence="2" id="KW-0812">Transmembrane</keyword>
<gene>
    <name evidence="3" type="ORF">GGD41_000294</name>
</gene>
<dbReference type="InterPro" id="IPR006311">
    <property type="entry name" value="TAT_signal"/>
</dbReference>
<protein>
    <recommendedName>
        <fullName evidence="5">Tat (Twin-arginine translocation) pathway signal sequence</fullName>
    </recommendedName>
</protein>
<evidence type="ECO:0000256" key="1">
    <source>
        <dbReference type="SAM" id="MobiDB-lite"/>
    </source>
</evidence>
<dbReference type="Proteomes" id="UP000572540">
    <property type="component" value="Unassembled WGS sequence"/>
</dbReference>
<feature type="region of interest" description="Disordered" evidence="1">
    <location>
        <begin position="13"/>
        <end position="40"/>
    </location>
</feature>
<evidence type="ECO:0008006" key="5">
    <source>
        <dbReference type="Google" id="ProtNLM"/>
    </source>
</evidence>
<dbReference type="PROSITE" id="PS51318">
    <property type="entry name" value="TAT"/>
    <property type="match status" value="1"/>
</dbReference>
<dbReference type="AlphaFoldDB" id="A0A7Y9W3K3"/>
<feature type="compositionally biased region" description="Basic and acidic residues" evidence="1">
    <location>
        <begin position="24"/>
        <end position="37"/>
    </location>
</feature>
<reference evidence="3 4" key="1">
    <citation type="submission" date="2020-07" db="EMBL/GenBank/DDBJ databases">
        <title>Exploring microbial biodiversity for novel pathways involved in the catabolism of aromatic compounds derived from lignin.</title>
        <authorList>
            <person name="Elkins J."/>
        </authorList>
    </citation>
    <scope>NUCLEOTIDE SEQUENCE [LARGE SCALE GENOMIC DNA]</scope>
    <source>
        <strain evidence="3 4">H2C3B</strain>
    </source>
</reference>
<evidence type="ECO:0000313" key="4">
    <source>
        <dbReference type="Proteomes" id="UP000572540"/>
    </source>
</evidence>
<name>A0A7Y9W3K3_9BURK</name>
<dbReference type="EMBL" id="JACCAU010000001">
    <property type="protein sequence ID" value="NYH13066.1"/>
    <property type="molecule type" value="Genomic_DNA"/>
</dbReference>
<accession>A0A7Y9W3K3</accession>
<organism evidence="3 4">
    <name type="scientific">Paraburkholderia bryophila</name>
    <dbReference type="NCBI Taxonomy" id="420952"/>
    <lineage>
        <taxon>Bacteria</taxon>
        <taxon>Pseudomonadati</taxon>
        <taxon>Pseudomonadota</taxon>
        <taxon>Betaproteobacteria</taxon>
        <taxon>Burkholderiales</taxon>
        <taxon>Burkholderiaceae</taxon>
        <taxon>Paraburkholderia</taxon>
    </lineage>
</organism>
<feature type="transmembrane region" description="Helical" evidence="2">
    <location>
        <begin position="54"/>
        <end position="76"/>
    </location>
</feature>
<keyword evidence="2" id="KW-0472">Membrane</keyword>
<proteinExistence type="predicted"/>
<dbReference type="RefSeq" id="WP_179703675.1">
    <property type="nucleotide sequence ID" value="NZ_JACCAU010000001.1"/>
</dbReference>
<keyword evidence="2" id="KW-1133">Transmembrane helix</keyword>
<sequence>MKTTVIPIVASDHAHATHHHHHEPGHGHEHHHDHEHPAGQAAAVAMRIPLTRRALLRGTGVLMGTLALSSVLSTLAPSRVWALELQGLDTHQGEVILAFTRQLYPHATLDNAVYALVVKDLDTKAKADPAVRQQLADGVKQLDAQAGSDWLKRPPADQAQDVAALAGTPFFNTIRSTAVVSLYANTMAYAHFGYGASEGDGGYLTKGFNSLSWLPNPPAGASGPIPSDS</sequence>